<feature type="domain" description="Prokaryotic-type class I peptide chain release factors" evidence="7">
    <location>
        <begin position="244"/>
        <end position="260"/>
    </location>
</feature>
<dbReference type="PROSITE" id="PS00745">
    <property type="entry name" value="RF_PROK_I"/>
    <property type="match status" value="1"/>
</dbReference>
<dbReference type="Gene3D" id="1.20.58.410">
    <property type="entry name" value="Release factor"/>
    <property type="match status" value="1"/>
</dbReference>
<dbReference type="Gene3D" id="3.30.160.20">
    <property type="match status" value="1"/>
</dbReference>
<dbReference type="EMBL" id="MHCI01000019">
    <property type="protein sequence ID" value="OGY16129.1"/>
    <property type="molecule type" value="Genomic_DNA"/>
</dbReference>
<evidence type="ECO:0000313" key="9">
    <source>
        <dbReference type="Proteomes" id="UP000179069"/>
    </source>
</evidence>
<dbReference type="InterPro" id="IPR004374">
    <property type="entry name" value="PrfB"/>
</dbReference>
<keyword evidence="3 4" id="KW-0648">Protein biosynthesis</keyword>
<dbReference type="HAMAP" id="MF_00094">
    <property type="entry name" value="Rel_fac_2"/>
    <property type="match status" value="1"/>
</dbReference>
<gene>
    <name evidence="4" type="primary">prfB</name>
    <name evidence="8" type="ORF">A2785_00900</name>
</gene>
<feature type="modified residue" description="N5-methylglutamine" evidence="4">
    <location>
        <position position="251"/>
    </location>
</feature>
<dbReference type="Gene3D" id="3.30.70.1660">
    <property type="match status" value="1"/>
</dbReference>
<proteinExistence type="inferred from homology"/>
<dbReference type="InterPro" id="IPR000352">
    <property type="entry name" value="Pep_chain_release_fac_I"/>
</dbReference>
<accession>A0A1G1VL43</accession>
<keyword evidence="4" id="KW-0963">Cytoplasm</keyword>
<dbReference type="PANTHER" id="PTHR43116">
    <property type="entry name" value="PEPTIDE CHAIN RELEASE FACTOR 2"/>
    <property type="match status" value="1"/>
</dbReference>
<evidence type="ECO:0000256" key="5">
    <source>
        <dbReference type="NCBIfam" id="TIGR00020"/>
    </source>
</evidence>
<dbReference type="Proteomes" id="UP000179069">
    <property type="component" value="Unassembled WGS sequence"/>
</dbReference>
<dbReference type="AlphaFoldDB" id="A0A1G1VL43"/>
<feature type="coiled-coil region" evidence="6">
    <location>
        <begin position="67"/>
        <end position="115"/>
    </location>
</feature>
<dbReference type="GO" id="GO:0005737">
    <property type="term" value="C:cytoplasm"/>
    <property type="evidence" value="ECO:0007669"/>
    <property type="project" value="UniProtKB-SubCell"/>
</dbReference>
<dbReference type="InterPro" id="IPR005139">
    <property type="entry name" value="PCRF"/>
</dbReference>
<evidence type="ECO:0000256" key="6">
    <source>
        <dbReference type="SAM" id="Coils"/>
    </source>
</evidence>
<reference evidence="8 9" key="1">
    <citation type="journal article" date="2016" name="Nat. Commun.">
        <title>Thousands of microbial genomes shed light on interconnected biogeochemical processes in an aquifer system.</title>
        <authorList>
            <person name="Anantharaman K."/>
            <person name="Brown C.T."/>
            <person name="Hug L.A."/>
            <person name="Sharon I."/>
            <person name="Castelle C.J."/>
            <person name="Probst A.J."/>
            <person name="Thomas B.C."/>
            <person name="Singh A."/>
            <person name="Wilkins M.J."/>
            <person name="Karaoz U."/>
            <person name="Brodie E.L."/>
            <person name="Williams K.H."/>
            <person name="Hubbard S.S."/>
            <person name="Banfield J.F."/>
        </authorList>
    </citation>
    <scope>NUCLEOTIDE SEQUENCE [LARGE SCALE GENOMIC DNA]</scope>
</reference>
<dbReference type="NCBIfam" id="TIGR00020">
    <property type="entry name" value="prfB"/>
    <property type="match status" value="1"/>
</dbReference>
<organism evidence="8 9">
    <name type="scientific">Candidatus Chisholmbacteria bacterium RIFCSPHIGHO2_01_FULL_49_18</name>
    <dbReference type="NCBI Taxonomy" id="1797590"/>
    <lineage>
        <taxon>Bacteria</taxon>
        <taxon>Candidatus Chisholmiibacteriota</taxon>
    </lineage>
</organism>
<comment type="PTM">
    <text evidence="4">Methylated by PrmC. Methylation increases the termination efficiency of RF2.</text>
</comment>
<keyword evidence="2 4" id="KW-0488">Methylation</keyword>
<evidence type="ECO:0000313" key="8">
    <source>
        <dbReference type="EMBL" id="OGY16129.1"/>
    </source>
</evidence>
<dbReference type="InterPro" id="IPR045853">
    <property type="entry name" value="Pep_chain_release_fac_I_sf"/>
</dbReference>
<evidence type="ECO:0000256" key="2">
    <source>
        <dbReference type="ARBA" id="ARBA00022481"/>
    </source>
</evidence>
<comment type="function">
    <text evidence="4">Peptide chain release factor 2 directs the termination of translation in response to the peptide chain termination codons UGA and UAA.</text>
</comment>
<dbReference type="Pfam" id="PF00472">
    <property type="entry name" value="RF-1"/>
    <property type="match status" value="1"/>
</dbReference>
<evidence type="ECO:0000256" key="1">
    <source>
        <dbReference type="ARBA" id="ARBA00010835"/>
    </source>
</evidence>
<evidence type="ECO:0000256" key="3">
    <source>
        <dbReference type="ARBA" id="ARBA00022917"/>
    </source>
</evidence>
<comment type="subcellular location">
    <subcellularLocation>
        <location evidence="4">Cytoplasm</location>
    </subcellularLocation>
</comment>
<comment type="similarity">
    <text evidence="1 4">Belongs to the prokaryotic/mitochondrial release factor family.</text>
</comment>
<evidence type="ECO:0000259" key="7">
    <source>
        <dbReference type="PROSITE" id="PS00745"/>
    </source>
</evidence>
<keyword evidence="6" id="KW-0175">Coiled coil</keyword>
<evidence type="ECO:0000256" key="4">
    <source>
        <dbReference type="HAMAP-Rule" id="MF_00094"/>
    </source>
</evidence>
<dbReference type="PANTHER" id="PTHR43116:SF3">
    <property type="entry name" value="CLASS I PEPTIDE CHAIN RELEASE FACTOR"/>
    <property type="match status" value="1"/>
</dbReference>
<comment type="caution">
    <text evidence="8">The sequence shown here is derived from an EMBL/GenBank/DDBJ whole genome shotgun (WGS) entry which is preliminary data.</text>
</comment>
<protein>
    <recommendedName>
        <fullName evidence="4 5">Peptide chain release factor 2</fullName>
        <shortName evidence="4">RF-2</shortName>
    </recommendedName>
</protein>
<dbReference type="Pfam" id="PF03462">
    <property type="entry name" value="PCRF"/>
    <property type="match status" value="1"/>
</dbReference>
<name>A0A1G1VL43_9BACT</name>
<sequence>METLKDKITGFMHRLTSIQKKYPPEEQRKALRELEVESVKPDFWKDESQARGVMQEISEIQESLAATDRLEQKFKEHLELVDMASEEDNLDESLQKDFESSLKESESELKALELKTFLSGKFDREPAILSIHAGQGGTEAMDWAEMLLRLYTRYVERKKWKWELVEQTSGEEAGLKSATILVNGRFAYGLLKGEAGVHRLVRQSPFNADQLRQTSFALVEVLPNIQEPEDIELRDEDIEFKAVRASGHGGQNVNKVATAVHLKHIPTGMIVECQTQRYQEQNRKIAMQILTARLWEREQQEHAQKVRSLKGEHKIAGWGNQIRSYVLHPYHLVKDLRTDIEMQDTESVLGGKIDEFIDAEVRQLSV</sequence>
<dbReference type="SMART" id="SM00937">
    <property type="entry name" value="PCRF"/>
    <property type="match status" value="1"/>
</dbReference>
<dbReference type="SUPFAM" id="SSF75620">
    <property type="entry name" value="Release factor"/>
    <property type="match status" value="1"/>
</dbReference>
<dbReference type="GO" id="GO:0016149">
    <property type="term" value="F:translation release factor activity, codon specific"/>
    <property type="evidence" value="ECO:0007669"/>
    <property type="project" value="UniProtKB-UniRule"/>
</dbReference>